<gene>
    <name evidence="2" type="ORF">AR543_06100</name>
</gene>
<sequence length="168" mass="17684">MADPFIGEIKLFAINFTPSGWLACDGQVLPINTNTALFAVIGTTFGGDGRTNFQLPDLRGRVALHPSSSIPSGTSQGEAAHTLTLSELPQHTHNAMTSTATANQTKPANQLWAKGQTLMYAPVGNLTPTAMNPGTLTPTGGNAAHNNIQPYQTVQFCIAAQGIFPVRP</sequence>
<keyword evidence="3" id="KW-1185">Reference proteome</keyword>
<dbReference type="KEGG" id="pbv:AR543_06100"/>
<proteinExistence type="predicted"/>
<dbReference type="Proteomes" id="UP000078148">
    <property type="component" value="Chromosome"/>
</dbReference>
<dbReference type="InterPro" id="IPR011083">
    <property type="entry name" value="Phage_tail_collar_dom"/>
</dbReference>
<evidence type="ECO:0000313" key="3">
    <source>
        <dbReference type="Proteomes" id="UP000078148"/>
    </source>
</evidence>
<protein>
    <submittedName>
        <fullName evidence="2">Phage tail protein</fullName>
    </submittedName>
</protein>
<dbReference type="EMBL" id="CP013023">
    <property type="protein sequence ID" value="ANF95612.1"/>
    <property type="molecule type" value="Genomic_DNA"/>
</dbReference>
<dbReference type="AlphaFoldDB" id="A0A172ZE23"/>
<organism evidence="2 3">
    <name type="scientific">Paenibacillus bovis</name>
    <dbReference type="NCBI Taxonomy" id="1616788"/>
    <lineage>
        <taxon>Bacteria</taxon>
        <taxon>Bacillati</taxon>
        <taxon>Bacillota</taxon>
        <taxon>Bacilli</taxon>
        <taxon>Bacillales</taxon>
        <taxon>Paenibacillaceae</taxon>
        <taxon>Paenibacillus</taxon>
    </lineage>
</organism>
<dbReference type="InterPro" id="IPR037053">
    <property type="entry name" value="Phage_tail_collar_dom_sf"/>
</dbReference>
<dbReference type="OrthoDB" id="9810174at2"/>
<name>A0A172ZE23_9BACL</name>
<reference evidence="2 3" key="2">
    <citation type="journal article" date="2016" name="Int. J. Syst. Evol. Microbiol.">
        <title>Paenibacillus bovis sp. nov., isolated from raw yak (Bos grunniens) milk.</title>
        <authorList>
            <person name="Gao C."/>
            <person name="Han J."/>
            <person name="Liu Z."/>
            <person name="Xu X."/>
            <person name="Hang F."/>
            <person name="Wu Z."/>
        </authorList>
    </citation>
    <scope>NUCLEOTIDE SEQUENCE [LARGE SCALE GENOMIC DNA]</scope>
    <source>
        <strain evidence="2 3">BD3526</strain>
    </source>
</reference>
<dbReference type="RefSeq" id="WP_060532701.1">
    <property type="nucleotide sequence ID" value="NZ_CP013023.1"/>
</dbReference>
<dbReference type="Gene3D" id="3.90.1340.10">
    <property type="entry name" value="Phage tail collar domain"/>
    <property type="match status" value="1"/>
</dbReference>
<dbReference type="SUPFAM" id="SSF88874">
    <property type="entry name" value="Receptor-binding domain of short tail fibre protein gp12"/>
    <property type="match status" value="1"/>
</dbReference>
<dbReference type="Pfam" id="PF07484">
    <property type="entry name" value="Collar"/>
    <property type="match status" value="1"/>
</dbReference>
<evidence type="ECO:0000313" key="2">
    <source>
        <dbReference type="EMBL" id="ANF95612.1"/>
    </source>
</evidence>
<feature type="domain" description="Phage tail collar" evidence="1">
    <location>
        <begin position="7"/>
        <end position="62"/>
    </location>
</feature>
<dbReference type="STRING" id="1616788.AR543_06100"/>
<evidence type="ECO:0000259" key="1">
    <source>
        <dbReference type="Pfam" id="PF07484"/>
    </source>
</evidence>
<accession>A0A172ZE23</accession>
<reference evidence="3" key="1">
    <citation type="submission" date="2015-10" db="EMBL/GenBank/DDBJ databases">
        <title>Genome of Paenibacillus bovis sp. nov.</title>
        <authorList>
            <person name="Wu Z."/>
            <person name="Gao C."/>
            <person name="Liu Z."/>
            <person name="Zheng H."/>
        </authorList>
    </citation>
    <scope>NUCLEOTIDE SEQUENCE [LARGE SCALE GENOMIC DNA]</scope>
    <source>
        <strain evidence="3">BD3526</strain>
    </source>
</reference>